<dbReference type="EMBL" id="BFBR01000010">
    <property type="protein sequence ID" value="GBF59091.1"/>
    <property type="molecule type" value="Genomic_DNA"/>
</dbReference>
<reference evidence="2 3" key="1">
    <citation type="journal article" date="2018" name="Genome Announc.">
        <title>Draft Genome Sequence of "Candidatus Phycosocius bacilliformis," an Alphaproteobacterial Ectosymbiont of the Hydrocarbon-Producing Green Alga Botryococcus braunii.</title>
        <authorList>
            <person name="Tanabe Y."/>
            <person name="Yamaguchi H."/>
            <person name="Watanabe M.M."/>
        </authorList>
    </citation>
    <scope>NUCLEOTIDE SEQUENCE [LARGE SCALE GENOMIC DNA]</scope>
    <source>
        <strain evidence="2 3">BOTRYCO-2</strain>
    </source>
</reference>
<proteinExistence type="predicted"/>
<feature type="transmembrane region" description="Helical" evidence="1">
    <location>
        <begin position="83"/>
        <end position="108"/>
    </location>
</feature>
<organism evidence="2 3">
    <name type="scientific">Candidatus Phycosocius bacilliformis</name>
    <dbReference type="NCBI Taxonomy" id="1445552"/>
    <lineage>
        <taxon>Bacteria</taxon>
        <taxon>Pseudomonadati</taxon>
        <taxon>Pseudomonadota</taxon>
        <taxon>Alphaproteobacteria</taxon>
        <taxon>Caulobacterales</taxon>
        <taxon>Caulobacterales incertae sedis</taxon>
        <taxon>Candidatus Phycosocius</taxon>
    </lineage>
</organism>
<keyword evidence="1" id="KW-0472">Membrane</keyword>
<keyword evidence="3" id="KW-1185">Reference proteome</keyword>
<accession>A0A2P2EDI1</accession>
<gene>
    <name evidence="2" type="ORF">PbB2_02783</name>
</gene>
<comment type="caution">
    <text evidence="2">The sequence shown here is derived from an EMBL/GenBank/DDBJ whole genome shotgun (WGS) entry which is preliminary data.</text>
</comment>
<feature type="transmembrane region" description="Helical" evidence="1">
    <location>
        <begin position="58"/>
        <end position="76"/>
    </location>
</feature>
<feature type="transmembrane region" description="Helical" evidence="1">
    <location>
        <begin position="21"/>
        <end position="38"/>
    </location>
</feature>
<keyword evidence="1" id="KW-0812">Transmembrane</keyword>
<evidence type="ECO:0000256" key="1">
    <source>
        <dbReference type="SAM" id="Phobius"/>
    </source>
</evidence>
<sequence>MKIVKMLGGLFQTVRENIAKVFFAAVAVAVMVAEPAFAGTDSTFASATTSITNYTTGSLGKLAAVATVAFGLVGVIARFDWKLIAAGVGVGLAASTGPGIVSAMVTALI</sequence>
<dbReference type="Proteomes" id="UP000245086">
    <property type="component" value="Unassembled WGS sequence"/>
</dbReference>
<keyword evidence="1" id="KW-1133">Transmembrane helix</keyword>
<dbReference type="AlphaFoldDB" id="A0A2P2EDI1"/>
<protein>
    <submittedName>
        <fullName evidence="2">Uncharacterized protein</fullName>
    </submittedName>
</protein>
<name>A0A2P2EDI1_9PROT</name>
<dbReference type="RefSeq" id="WP_108985959.1">
    <property type="nucleotide sequence ID" value="NZ_BFBR01000010.1"/>
</dbReference>
<evidence type="ECO:0000313" key="3">
    <source>
        <dbReference type="Proteomes" id="UP000245086"/>
    </source>
</evidence>
<evidence type="ECO:0000313" key="2">
    <source>
        <dbReference type="EMBL" id="GBF59091.1"/>
    </source>
</evidence>